<evidence type="ECO:0000256" key="4">
    <source>
        <dbReference type="ARBA" id="ARBA00023242"/>
    </source>
</evidence>
<dbReference type="WBParaSite" id="ACOC_0000024401-mRNA-1">
    <property type="protein sequence ID" value="ACOC_0000024401-mRNA-1"/>
    <property type="gene ID" value="ACOC_0000024401"/>
</dbReference>
<feature type="compositionally biased region" description="Basic residues" evidence="5">
    <location>
        <begin position="429"/>
        <end position="440"/>
    </location>
</feature>
<evidence type="ECO:0000256" key="1">
    <source>
        <dbReference type="ARBA" id="ARBA00004604"/>
    </source>
</evidence>
<dbReference type="InterPro" id="IPR056750">
    <property type="entry name" value="RRM_ESF1"/>
</dbReference>
<accession>A0A0R3P9V9</accession>
<name>A0A0R3P9V9_ANGCS</name>
<keyword evidence="3" id="KW-0175">Coiled coil</keyword>
<feature type="domain" description="ESF1 RRM" evidence="7">
    <location>
        <begin position="116"/>
        <end position="255"/>
    </location>
</feature>
<dbReference type="Pfam" id="PF25121">
    <property type="entry name" value="RRM_ESF1"/>
    <property type="match status" value="1"/>
</dbReference>
<dbReference type="GO" id="GO:0003723">
    <property type="term" value="F:RNA binding"/>
    <property type="evidence" value="ECO:0007669"/>
    <property type="project" value="TreeGrafter"/>
</dbReference>
<organism evidence="10">
    <name type="scientific">Angiostrongylus costaricensis</name>
    <name type="common">Nematode worm</name>
    <dbReference type="NCBI Taxonomy" id="334426"/>
    <lineage>
        <taxon>Eukaryota</taxon>
        <taxon>Metazoa</taxon>
        <taxon>Ecdysozoa</taxon>
        <taxon>Nematoda</taxon>
        <taxon>Chromadorea</taxon>
        <taxon>Rhabditida</taxon>
        <taxon>Rhabditina</taxon>
        <taxon>Rhabditomorpha</taxon>
        <taxon>Strongyloidea</taxon>
        <taxon>Metastrongylidae</taxon>
        <taxon>Angiostrongylus</taxon>
    </lineage>
</organism>
<dbReference type="Pfam" id="PF08159">
    <property type="entry name" value="NUC153"/>
    <property type="match status" value="1"/>
</dbReference>
<comment type="subcellular location">
    <subcellularLocation>
        <location evidence="1">Nucleus</location>
        <location evidence="1">Nucleolus</location>
    </subcellularLocation>
</comment>
<sequence>MESVQVTIEKRFAAALKDEKFSSKTRVDKRGRPLRKRIGRLLSNKFEKLPTKKSNAGEQMSQNGNTFFDLARGEGNIASSSDDDDSEWEWENMENDQLEIDLAHLDQDAEQVEWATNRIAACNMDWNIVNCEDLMVLAKSFAPPSGSIRRITIYLSDFGSERLAEEDKYGPKLKLNRPIEEYDGEEIDDETSLAIRRYQVEQLRYYYAIIECDSVETAIAIYDQCDGYHFESSDLKMDLRFVPEGMEFDERIKEELSEDDVNISKYKSKEKVGLFSTNEDDFSAELIACSDSDDDSDKEKNREALLSLISSNEISDVETEGEFFFPKQIFTNESPQRSVRSLIHLFELQKNRVALKASKEKEDKYTGSVEAVSNDERFKALFTDSAFAIEQSSKNYKVKSSVRTLMIWQAEKESVNESKTNENDLISKLKQKSTKWKGRR</sequence>
<gene>
    <name evidence="8" type="ORF">ACOC_LOCUS245</name>
</gene>
<dbReference type="Proteomes" id="UP000267027">
    <property type="component" value="Unassembled WGS sequence"/>
</dbReference>
<evidence type="ECO:0000313" key="8">
    <source>
        <dbReference type="EMBL" id="VDM51830.1"/>
    </source>
</evidence>
<dbReference type="OrthoDB" id="431825at2759"/>
<evidence type="ECO:0000259" key="7">
    <source>
        <dbReference type="Pfam" id="PF25121"/>
    </source>
</evidence>
<reference evidence="8 9" key="2">
    <citation type="submission" date="2018-11" db="EMBL/GenBank/DDBJ databases">
        <authorList>
            <consortium name="Pathogen Informatics"/>
        </authorList>
    </citation>
    <scope>NUCLEOTIDE SEQUENCE [LARGE SCALE GENOMIC DNA]</scope>
    <source>
        <strain evidence="8 9">Costa Rica</strain>
    </source>
</reference>
<feature type="region of interest" description="Disordered" evidence="5">
    <location>
        <begin position="413"/>
        <end position="440"/>
    </location>
</feature>
<dbReference type="InterPro" id="IPR039754">
    <property type="entry name" value="Esf1"/>
</dbReference>
<evidence type="ECO:0000313" key="10">
    <source>
        <dbReference type="WBParaSite" id="ACOC_0000024401-mRNA-1"/>
    </source>
</evidence>
<keyword evidence="4" id="KW-0539">Nucleus</keyword>
<feature type="domain" description="NUC153" evidence="6">
    <location>
        <begin position="375"/>
        <end position="397"/>
    </location>
</feature>
<reference evidence="10" key="1">
    <citation type="submission" date="2016-03" db="UniProtKB">
        <authorList>
            <consortium name="WormBaseParasite"/>
        </authorList>
    </citation>
    <scope>IDENTIFICATION</scope>
</reference>
<feature type="compositionally biased region" description="Basic and acidic residues" evidence="5">
    <location>
        <begin position="413"/>
        <end position="427"/>
    </location>
</feature>
<evidence type="ECO:0000259" key="6">
    <source>
        <dbReference type="Pfam" id="PF08159"/>
    </source>
</evidence>
<dbReference type="InterPro" id="IPR012580">
    <property type="entry name" value="NUC153"/>
</dbReference>
<dbReference type="STRING" id="334426.A0A0R3P9V9"/>
<dbReference type="GO" id="GO:0005730">
    <property type="term" value="C:nucleolus"/>
    <property type="evidence" value="ECO:0007669"/>
    <property type="project" value="UniProtKB-SubCell"/>
</dbReference>
<comment type="similarity">
    <text evidence="2">Belongs to the ESF1 family.</text>
</comment>
<evidence type="ECO:0000256" key="3">
    <source>
        <dbReference type="ARBA" id="ARBA00023054"/>
    </source>
</evidence>
<dbReference type="EMBL" id="UYYA01000020">
    <property type="protein sequence ID" value="VDM51830.1"/>
    <property type="molecule type" value="Genomic_DNA"/>
</dbReference>
<evidence type="ECO:0000256" key="5">
    <source>
        <dbReference type="SAM" id="MobiDB-lite"/>
    </source>
</evidence>
<keyword evidence="9" id="KW-1185">Reference proteome</keyword>
<protein>
    <submittedName>
        <fullName evidence="10">NUC153 domain-containing protein</fullName>
    </submittedName>
</protein>
<dbReference type="GO" id="GO:0006364">
    <property type="term" value="P:rRNA processing"/>
    <property type="evidence" value="ECO:0007669"/>
    <property type="project" value="InterPro"/>
</dbReference>
<evidence type="ECO:0000313" key="9">
    <source>
        <dbReference type="Proteomes" id="UP000267027"/>
    </source>
</evidence>
<evidence type="ECO:0000256" key="2">
    <source>
        <dbReference type="ARBA" id="ARBA00009087"/>
    </source>
</evidence>
<dbReference type="PANTHER" id="PTHR12202:SF0">
    <property type="entry name" value="ESF1 HOMOLOG"/>
    <property type="match status" value="1"/>
</dbReference>
<dbReference type="PANTHER" id="PTHR12202">
    <property type="entry name" value="ESF1 HOMOLOG"/>
    <property type="match status" value="1"/>
</dbReference>
<proteinExistence type="inferred from homology"/>
<dbReference type="AlphaFoldDB" id="A0A0R3P9V9"/>